<dbReference type="InterPro" id="IPR052511">
    <property type="entry name" value="ATP-dep_Helicase"/>
</dbReference>
<keyword evidence="3" id="KW-0378">Hydrolase</keyword>
<feature type="domain" description="Helicase C-terminal" evidence="2">
    <location>
        <begin position="432"/>
        <end position="585"/>
    </location>
</feature>
<keyword evidence="3" id="KW-0547">Nucleotide-binding</keyword>
<dbReference type="SUPFAM" id="SSF52540">
    <property type="entry name" value="P-loop containing nucleoside triphosphate hydrolases"/>
    <property type="match status" value="1"/>
</dbReference>
<dbReference type="Pfam" id="PF13091">
    <property type="entry name" value="PLDc_2"/>
    <property type="match status" value="1"/>
</dbReference>
<dbReference type="PROSITE" id="PS51192">
    <property type="entry name" value="HELICASE_ATP_BIND_1"/>
    <property type="match status" value="1"/>
</dbReference>
<dbReference type="CDD" id="cd09205">
    <property type="entry name" value="PLDc_N_DEXD_b3"/>
    <property type="match status" value="1"/>
</dbReference>
<dbReference type="PROSITE" id="PS51194">
    <property type="entry name" value="HELICASE_CTER"/>
    <property type="match status" value="1"/>
</dbReference>
<feature type="domain" description="Helicase ATP-binding" evidence="1">
    <location>
        <begin position="230"/>
        <end position="380"/>
    </location>
</feature>
<keyword evidence="3" id="KW-0067">ATP-binding</keyword>
<keyword evidence="4" id="KW-1185">Reference proteome</keyword>
<reference evidence="3 4" key="1">
    <citation type="submission" date="2024-06" db="EMBL/GenBank/DDBJ databases">
        <title>Genomic Encyclopedia of Type Strains, Phase V (KMG-V): Genome sequencing to study the core and pangenomes of soil and plant-associated prokaryotes.</title>
        <authorList>
            <person name="Whitman W."/>
        </authorList>
    </citation>
    <scope>NUCLEOTIDE SEQUENCE [LARGE SCALE GENOMIC DNA]</scope>
    <source>
        <strain evidence="3 4">NE40</strain>
    </source>
</reference>
<dbReference type="PANTHER" id="PTHR47962">
    <property type="entry name" value="ATP-DEPENDENT HELICASE LHR-RELATED-RELATED"/>
    <property type="match status" value="1"/>
</dbReference>
<dbReference type="InterPro" id="IPR025202">
    <property type="entry name" value="PLD-like_dom"/>
</dbReference>
<dbReference type="CDD" id="cd18799">
    <property type="entry name" value="SF2_C_EcoAI-like"/>
    <property type="match status" value="1"/>
</dbReference>
<dbReference type="Gene3D" id="3.30.870.10">
    <property type="entry name" value="Endonuclease Chain A"/>
    <property type="match status" value="1"/>
</dbReference>
<dbReference type="Gene3D" id="3.40.50.300">
    <property type="entry name" value="P-loop containing nucleotide triphosphate hydrolases"/>
    <property type="match status" value="2"/>
</dbReference>
<evidence type="ECO:0000313" key="3">
    <source>
        <dbReference type="EMBL" id="MET4759332.1"/>
    </source>
</evidence>
<dbReference type="RefSeq" id="WP_354009326.1">
    <property type="nucleotide sequence ID" value="NZ_JBEWTA010000001.1"/>
</dbReference>
<proteinExistence type="predicted"/>
<evidence type="ECO:0000313" key="4">
    <source>
        <dbReference type="Proteomes" id="UP001549366"/>
    </source>
</evidence>
<evidence type="ECO:0000259" key="2">
    <source>
        <dbReference type="PROSITE" id="PS51194"/>
    </source>
</evidence>
<dbReference type="SMART" id="SM00487">
    <property type="entry name" value="DEXDc"/>
    <property type="match status" value="1"/>
</dbReference>
<organism evidence="3 4">
    <name type="scientific">Endozoicomonas lisbonensis</name>
    <dbReference type="NCBI Taxonomy" id="3120522"/>
    <lineage>
        <taxon>Bacteria</taxon>
        <taxon>Pseudomonadati</taxon>
        <taxon>Pseudomonadota</taxon>
        <taxon>Gammaproteobacteria</taxon>
        <taxon>Oceanospirillales</taxon>
        <taxon>Endozoicomonadaceae</taxon>
        <taxon>Endozoicomonas</taxon>
    </lineage>
</organism>
<comment type="caution">
    <text evidence="3">The sequence shown here is derived from an EMBL/GenBank/DDBJ whole genome shotgun (WGS) entry which is preliminary data.</text>
</comment>
<dbReference type="PANTHER" id="PTHR47962:SF4">
    <property type="entry name" value="HELICASE"/>
    <property type="match status" value="1"/>
</dbReference>
<dbReference type="Pfam" id="PF04851">
    <property type="entry name" value="ResIII"/>
    <property type="match status" value="1"/>
</dbReference>
<dbReference type="SUPFAM" id="SSF56024">
    <property type="entry name" value="Phospholipase D/nuclease"/>
    <property type="match status" value="1"/>
</dbReference>
<dbReference type="CDD" id="cd18032">
    <property type="entry name" value="DEXHc_RE_I_III_res"/>
    <property type="match status" value="1"/>
</dbReference>
<keyword evidence="3" id="KW-0347">Helicase</keyword>
<name>A0ABV2SNJ2_9GAMM</name>
<sequence length="811" mass="92878">MEARPLDPQYSTENNSALLTTGGLNDPLLPKLIDAINQAQKIEITVAFIRISGLKLLFGALCDAVDRGTTIKVLTSDYLDVTDPQALRELMLLKERGADIRIYQCDGQQSFHMKSYIFIHTHEGDVIEGCAYVGSSNISKAALTTGHEWNLRLQCKGNSDDLYVQQFAHIRQQFHEIFSHNLVQPLSHKWIDSYLKRRRKMRLVAVEPEELIEAPTPSDIQTEALQALQQTRLDGYQRGLVVLATGLGKTWLAAFDTQQCKADKVLFVAHREEILMQAQQTFVRIRPDARTGFYNGKQRNKEADMLFASVQTLGRMEHLAQFSKNHFDYIVVDEFHHADARTYRNLLKHFDPKFLLGLTATPERTDQADILSLCDNNLVFERNLVHGINAQLLAPFHYFGIDDKYVDYDEIPWRNGKFDIGALENAFASRKRAEHILNHWQEKKQVRTLGFCISRRHADFMAAVFAKAGFRAAAVYSDSELRRHEALNQLEAGGLDVLFSVDLFNEGTDLPAIDTVLMLRPTESKILFLQQLGRGLRLHKDKQQLVVIDFIGNHKSFLTKPVVLHNSHSVRQVTEQIKQQTTTLPDGCFANYDPEVIDFLERMARKQKASMVEEYQSLKSLLGYRPTATEFYHYLAETGTDFNKVRSQNDSWFALLDHEKELSQSESEVAGIYHQFLLDGIEKASMTRCFKMILLDAFLELDGFISAPTTEALAAKSWHLLKRRPMLYSSELPAKQQAMSAEDKGWHSYWKGNPINAFAEGKNTFFEVREGRFTFKTDVQPEHRDILHQLVQELVELRLEQYCVRKGLRSK</sequence>
<dbReference type="GO" id="GO:0004386">
    <property type="term" value="F:helicase activity"/>
    <property type="evidence" value="ECO:0007669"/>
    <property type="project" value="UniProtKB-KW"/>
</dbReference>
<dbReference type="EMBL" id="JBEWTB010000002">
    <property type="protein sequence ID" value="MET4759332.1"/>
    <property type="molecule type" value="Genomic_DNA"/>
</dbReference>
<dbReference type="InterPro" id="IPR014001">
    <property type="entry name" value="Helicase_ATP-bd"/>
</dbReference>
<accession>A0ABV2SNJ2</accession>
<dbReference type="InterPro" id="IPR027417">
    <property type="entry name" value="P-loop_NTPase"/>
</dbReference>
<dbReference type="InterPro" id="IPR006935">
    <property type="entry name" value="Helicase/UvrB_N"/>
</dbReference>
<dbReference type="SMART" id="SM00490">
    <property type="entry name" value="HELICc"/>
    <property type="match status" value="1"/>
</dbReference>
<protein>
    <submittedName>
        <fullName evidence="3">Superfamily II DNA or RNA helicase/HKD family nuclease</fullName>
    </submittedName>
</protein>
<evidence type="ECO:0000259" key="1">
    <source>
        <dbReference type="PROSITE" id="PS51192"/>
    </source>
</evidence>
<dbReference type="Proteomes" id="UP001549366">
    <property type="component" value="Unassembled WGS sequence"/>
</dbReference>
<dbReference type="Pfam" id="PF00271">
    <property type="entry name" value="Helicase_C"/>
    <property type="match status" value="1"/>
</dbReference>
<gene>
    <name evidence="3" type="ORF">V5J35_004524</name>
</gene>
<dbReference type="InterPro" id="IPR001650">
    <property type="entry name" value="Helicase_C-like"/>
</dbReference>